<dbReference type="SUPFAM" id="SSF49599">
    <property type="entry name" value="TRAF domain-like"/>
    <property type="match status" value="1"/>
</dbReference>
<gene>
    <name evidence="2" type="ORF">HNY73_018850</name>
</gene>
<dbReference type="InterPro" id="IPR011333">
    <property type="entry name" value="SKP1/BTB/POZ_sf"/>
</dbReference>
<dbReference type="Pfam" id="PF00651">
    <property type="entry name" value="BTB"/>
    <property type="match status" value="1"/>
</dbReference>
<dbReference type="AlphaFoldDB" id="A0A8T0EEI7"/>
<dbReference type="SMART" id="SM00225">
    <property type="entry name" value="BTB"/>
    <property type="match status" value="1"/>
</dbReference>
<protein>
    <submittedName>
        <fullName evidence="2">Speckle-type POZ protein like</fullName>
    </submittedName>
</protein>
<evidence type="ECO:0000313" key="2">
    <source>
        <dbReference type="EMBL" id="KAF8771426.1"/>
    </source>
</evidence>
<dbReference type="InterPro" id="IPR002083">
    <property type="entry name" value="MATH/TRAF_dom"/>
</dbReference>
<reference evidence="2" key="1">
    <citation type="journal article" date="2020" name="bioRxiv">
        <title>Chromosome-level reference genome of the European wasp spider Argiope bruennichi: a resource for studies on range expansion and evolutionary adaptation.</title>
        <authorList>
            <person name="Sheffer M.M."/>
            <person name="Hoppe A."/>
            <person name="Krehenwinkel H."/>
            <person name="Uhl G."/>
            <person name="Kuss A.W."/>
            <person name="Jensen L."/>
            <person name="Jensen C."/>
            <person name="Gillespie R.G."/>
            <person name="Hoff K.J."/>
            <person name="Prost S."/>
        </authorList>
    </citation>
    <scope>NUCLEOTIDE SEQUENCE</scope>
</reference>
<dbReference type="InterPro" id="IPR008974">
    <property type="entry name" value="TRAF-like"/>
</dbReference>
<dbReference type="PANTHER" id="PTHR24413">
    <property type="entry name" value="SPECKLE-TYPE POZ PROTEIN"/>
    <property type="match status" value="1"/>
</dbReference>
<dbReference type="Gene3D" id="1.25.40.420">
    <property type="match status" value="1"/>
</dbReference>
<dbReference type="EMBL" id="JABXBU010002228">
    <property type="protein sequence ID" value="KAF8771426.1"/>
    <property type="molecule type" value="Genomic_DNA"/>
</dbReference>
<dbReference type="InterPro" id="IPR000210">
    <property type="entry name" value="BTB/POZ_dom"/>
</dbReference>
<feature type="domain" description="BTB" evidence="1">
    <location>
        <begin position="427"/>
        <end position="494"/>
    </location>
</feature>
<dbReference type="Gene3D" id="2.60.210.10">
    <property type="entry name" value="Apoptosis, Tumor Necrosis Factor Receptor Associated Protein 2, Chain A"/>
    <property type="match status" value="1"/>
</dbReference>
<dbReference type="Proteomes" id="UP000807504">
    <property type="component" value="Unassembled WGS sequence"/>
</dbReference>
<dbReference type="Gene3D" id="3.30.710.10">
    <property type="entry name" value="Potassium Channel Kv1.1, Chain A"/>
    <property type="match status" value="1"/>
</dbReference>
<evidence type="ECO:0000259" key="1">
    <source>
        <dbReference type="PROSITE" id="PS50097"/>
    </source>
</evidence>
<name>A0A8T0EEI7_ARGBR</name>
<dbReference type="PROSITE" id="PS50097">
    <property type="entry name" value="BTB"/>
    <property type="match status" value="1"/>
</dbReference>
<evidence type="ECO:0000313" key="3">
    <source>
        <dbReference type="Proteomes" id="UP000807504"/>
    </source>
</evidence>
<comment type="caution">
    <text evidence="2">The sequence shown here is derived from an EMBL/GenBank/DDBJ whole genome shotgun (WGS) entry which is preliminary data.</text>
</comment>
<organism evidence="2 3">
    <name type="scientific">Argiope bruennichi</name>
    <name type="common">Wasp spider</name>
    <name type="synonym">Aranea bruennichi</name>
    <dbReference type="NCBI Taxonomy" id="94029"/>
    <lineage>
        <taxon>Eukaryota</taxon>
        <taxon>Metazoa</taxon>
        <taxon>Ecdysozoa</taxon>
        <taxon>Arthropoda</taxon>
        <taxon>Chelicerata</taxon>
        <taxon>Arachnida</taxon>
        <taxon>Araneae</taxon>
        <taxon>Araneomorphae</taxon>
        <taxon>Entelegynae</taxon>
        <taxon>Araneoidea</taxon>
        <taxon>Araneidae</taxon>
        <taxon>Argiope</taxon>
    </lineage>
</organism>
<dbReference type="CDD" id="cd00121">
    <property type="entry name" value="MATH"/>
    <property type="match status" value="1"/>
</dbReference>
<proteinExistence type="predicted"/>
<reference evidence="2" key="2">
    <citation type="submission" date="2020-06" db="EMBL/GenBank/DDBJ databases">
        <authorList>
            <person name="Sheffer M."/>
        </authorList>
    </citation>
    <scope>NUCLEOTIDE SEQUENCE</scope>
</reference>
<dbReference type="SUPFAM" id="SSF54695">
    <property type="entry name" value="POZ domain"/>
    <property type="match status" value="1"/>
</dbReference>
<keyword evidence="3" id="KW-1185">Reference proteome</keyword>
<dbReference type="GO" id="GO:0030163">
    <property type="term" value="P:protein catabolic process"/>
    <property type="evidence" value="ECO:0007669"/>
    <property type="project" value="UniProtKB-ARBA"/>
</dbReference>
<sequence>MAVNREHFTFIWNIRNFSFGFNTRIFHSPSFFVDEISGTEWHLILGNNKDNVCCWIQRLGISGPDEVQLDYELSFLAKDESVLLSEMFVRKEYKKGYTDSQSTLRAEKDEILIRNKDLFVPDDTLIIRCRMWNSKKTIARSRKCFAETLLETECRSFVGTIGKFSSLEPNCRTLVCIKSSASKNFFSSVVFCTNADGKLGVEVKPMDCSHLYKYICKLFILDRCGNKVKSGHGEFQEPKTQCIPLTLPKEHLMENKEYYLPNDVLNIECEIIFPTGDTKEKICESGFEHRDIQETISLKVNCSSHERLITLKDNCISQSSEEILSNSEPNIPSAFPDEHLIENKGNFLPDDVPVVENECICSTSESVEKIDEPECKLVCEETQRIISNQKEITLLSKDDSEKETSEEEVFTTLKDDWASLFSEGTLSDVKLRTATETLSVHKAVLIARSPVFWSMFTTDMREKKQSFVEINDVDADTMRRMLSFMYSDTLDDLDYESTKSLYFAADKYCIISLKRRCASLLKQMLLQSNCCDVLLLAVQHNDKDLKNDVQEYIEESDSAIFLSDEWKNLEESHPRLTTQIFHTLYMKKRGN</sequence>
<accession>A0A8T0EEI7</accession>